<feature type="compositionally biased region" description="Basic and acidic residues" evidence="2">
    <location>
        <begin position="1"/>
        <end position="10"/>
    </location>
</feature>
<feature type="region of interest" description="Disordered" evidence="2">
    <location>
        <begin position="815"/>
        <end position="860"/>
    </location>
</feature>
<feature type="region of interest" description="Disordered" evidence="2">
    <location>
        <begin position="159"/>
        <end position="182"/>
    </location>
</feature>
<reference evidence="4" key="1">
    <citation type="journal article" date="2018" name="Nat. Microbiol.">
        <title>Leveraging single-cell genomics to expand the fungal tree of life.</title>
        <authorList>
            <person name="Ahrendt S.R."/>
            <person name="Quandt C.A."/>
            <person name="Ciobanu D."/>
            <person name="Clum A."/>
            <person name="Salamov A."/>
            <person name="Andreopoulos B."/>
            <person name="Cheng J.F."/>
            <person name="Woyke T."/>
            <person name="Pelin A."/>
            <person name="Henrissat B."/>
            <person name="Reynolds N.K."/>
            <person name="Benny G.L."/>
            <person name="Smith M.E."/>
            <person name="James T.Y."/>
            <person name="Grigoriev I.V."/>
        </authorList>
    </citation>
    <scope>NUCLEOTIDE SEQUENCE [LARGE SCALE GENOMIC DNA]</scope>
</reference>
<dbReference type="EMBL" id="KZ995302">
    <property type="protein sequence ID" value="RKO90948.1"/>
    <property type="molecule type" value="Genomic_DNA"/>
</dbReference>
<dbReference type="PANTHER" id="PTHR10804:SF11">
    <property type="entry name" value="PROLIFERATION-ASSOCIATED PROTEIN 2G4"/>
    <property type="match status" value="1"/>
</dbReference>
<organism evidence="3 4">
    <name type="scientific">Blyttiomyces helicus</name>
    <dbReference type="NCBI Taxonomy" id="388810"/>
    <lineage>
        <taxon>Eukaryota</taxon>
        <taxon>Fungi</taxon>
        <taxon>Fungi incertae sedis</taxon>
        <taxon>Chytridiomycota</taxon>
        <taxon>Chytridiomycota incertae sedis</taxon>
        <taxon>Chytridiomycetes</taxon>
        <taxon>Chytridiomycetes incertae sedis</taxon>
        <taxon>Blyttiomyces</taxon>
    </lineage>
</organism>
<feature type="compositionally biased region" description="Basic and acidic residues" evidence="2">
    <location>
        <begin position="489"/>
        <end position="532"/>
    </location>
</feature>
<protein>
    <submittedName>
        <fullName evidence="3">Uncharacterized protein</fullName>
    </submittedName>
</protein>
<dbReference type="InterPro" id="IPR047113">
    <property type="entry name" value="PA2G4/ARX1"/>
</dbReference>
<dbReference type="InterPro" id="IPR036005">
    <property type="entry name" value="Creatinase/aminopeptidase-like"/>
</dbReference>
<feature type="compositionally biased region" description="Low complexity" evidence="2">
    <location>
        <begin position="465"/>
        <end position="478"/>
    </location>
</feature>
<dbReference type="SUPFAM" id="SSF55920">
    <property type="entry name" value="Creatinase/aminopeptidase"/>
    <property type="match status" value="1"/>
</dbReference>
<evidence type="ECO:0000313" key="3">
    <source>
        <dbReference type="EMBL" id="RKO90948.1"/>
    </source>
</evidence>
<dbReference type="AlphaFoldDB" id="A0A4P9WHP2"/>
<accession>A0A4P9WHP2</accession>
<name>A0A4P9WHP2_9FUNG</name>
<sequence>MPPKPAKPDPVEDVESSEDEAEKSADANRGPLTSTPPLLSLEQLSWRVNHSSWDGSGGGELDRGKGVILVAGHRGRDMPAECKALTKVVDAAVEGAKVADLCALGDRTIEEGAKAGETVRIELGTHIDGFIAQVAHTLVVGASKAAYLATEAVIRCYRGPERPTTRSPPPSRRFPRSSSKSFGPSRTFLETLWERIPGFARNTSTAILPRVTLPSHSAIRGPSVRSKTPCTRTHSISYEDIYLRRACTRTPRGNFEEGEVWSLDILVSTGDAKPKTLETRTTAHMGIIECSTHGLVTPYAVLHEKEGAAIAHFVFTVLMLPIGPLKITSFPWNLEVVQSEKVLKDKALVELLKQPTMTFSSSAVRALAASSPETPDRNPASTPASSPSLNLDSAALASQNPASSSLNNAAPAPASSSPHRASHEVAAATGLAAPSSPDTASSSSSYPDDLAASSSPMYDLESGFKSDPSASLSASASSKRSRKKKLTKKPMEPYGEKRRKATGEKRAAKVEREKANREKLSEAKAEGKEAKKLPTSPESSIPDHTVPNPASAPPKSTLISELDKEILELGWLIQNNRPNLGKAQPISNDSLDQPGDEDPDVLALETRAKANLSFVNHLANLLRADDVAATGFYVDTIDTMLHVVFNSTPMAVMEQRTTAFVQLLGLLRDRLEAVDGKDIATRGEVAMDAVARLRKWLHTSCDRPFMRWNSTRWGERGVQLKQAVLDPKFVNQSRSLGQLEAIQHLARMAIAFVKAKTPGAEKDFTRVPRNSRLEAPNQAMRKLLANLQVHVVPPNVVFADRCTLKELMKYFELPESPKPAQPASKTRPQPRPPVRMAPPRSQRRSRWCSSSTPSSALRRRCTGAIPPWNGSWSLFIRRLLERLPPLTHSKVYGCWRDYWECAAAVRNALFAPLHRFKAELAARLLLEEEERKAAMAKMNKQSDREGESGDDTASMDDCLTARYDARVAALL</sequence>
<feature type="compositionally biased region" description="Basic residues" evidence="2">
    <location>
        <begin position="479"/>
        <end position="488"/>
    </location>
</feature>
<gene>
    <name evidence="3" type="ORF">BDK51DRAFT_34890</name>
</gene>
<comment type="similarity">
    <text evidence="1">Belongs to the peptidase M24 family.</text>
</comment>
<evidence type="ECO:0000313" key="4">
    <source>
        <dbReference type="Proteomes" id="UP000269721"/>
    </source>
</evidence>
<feature type="region of interest" description="Disordered" evidence="2">
    <location>
        <begin position="1"/>
        <end position="38"/>
    </location>
</feature>
<keyword evidence="4" id="KW-1185">Reference proteome</keyword>
<proteinExistence type="inferred from homology"/>
<dbReference type="Gene3D" id="3.90.230.10">
    <property type="entry name" value="Creatinase/methionine aminopeptidase superfamily"/>
    <property type="match status" value="2"/>
</dbReference>
<evidence type="ECO:0000256" key="1">
    <source>
        <dbReference type="ARBA" id="ARBA00007319"/>
    </source>
</evidence>
<feature type="region of interest" description="Disordered" evidence="2">
    <location>
        <begin position="367"/>
        <end position="555"/>
    </location>
</feature>
<feature type="compositionally biased region" description="Low complexity" evidence="2">
    <location>
        <begin position="432"/>
        <end position="456"/>
    </location>
</feature>
<evidence type="ECO:0000256" key="2">
    <source>
        <dbReference type="SAM" id="MobiDB-lite"/>
    </source>
</evidence>
<feature type="compositionally biased region" description="Low complexity" evidence="2">
    <location>
        <begin position="393"/>
        <end position="418"/>
    </location>
</feature>
<feature type="compositionally biased region" description="Acidic residues" evidence="2">
    <location>
        <begin position="11"/>
        <end position="21"/>
    </location>
</feature>
<feature type="compositionally biased region" description="Polar residues" evidence="2">
    <location>
        <begin position="379"/>
        <end position="391"/>
    </location>
</feature>
<dbReference type="Proteomes" id="UP000269721">
    <property type="component" value="Unassembled WGS sequence"/>
</dbReference>
<dbReference type="OrthoDB" id="5876363at2759"/>
<dbReference type="PANTHER" id="PTHR10804">
    <property type="entry name" value="PROTEASE FAMILY M24 METHIONYL AMINOPEPTIDASE, AMINOPEPTIDASE P"/>
    <property type="match status" value="1"/>
</dbReference>